<dbReference type="Pfam" id="PF07508">
    <property type="entry name" value="Recombinase"/>
    <property type="match status" value="1"/>
</dbReference>
<evidence type="ECO:0000313" key="4">
    <source>
        <dbReference type="EMBL" id="RID89013.1"/>
    </source>
</evidence>
<feature type="domain" description="Recombinase" evidence="3">
    <location>
        <begin position="168"/>
        <end position="295"/>
    </location>
</feature>
<dbReference type="CDD" id="cd00338">
    <property type="entry name" value="Ser_Recombinase"/>
    <property type="match status" value="1"/>
</dbReference>
<protein>
    <submittedName>
        <fullName evidence="4">Recombinase family protein</fullName>
    </submittedName>
</protein>
<dbReference type="InterPro" id="IPR050639">
    <property type="entry name" value="SSR_resolvase"/>
</dbReference>
<dbReference type="AlphaFoldDB" id="A0A398BNS5"/>
<evidence type="ECO:0000259" key="3">
    <source>
        <dbReference type="PROSITE" id="PS51737"/>
    </source>
</evidence>
<dbReference type="RefSeq" id="WP_119110925.1">
    <property type="nucleotide sequence ID" value="NZ_CBCSEO010000001.1"/>
</dbReference>
<feature type="domain" description="Resolvase/invertase-type recombinase catalytic" evidence="2">
    <location>
        <begin position="8"/>
        <end position="160"/>
    </location>
</feature>
<dbReference type="PANTHER" id="PTHR30461:SF23">
    <property type="entry name" value="DNA RECOMBINASE-RELATED"/>
    <property type="match status" value="1"/>
</dbReference>
<sequence length="509" mass="58671">MSRLTDLDIFLYLRKSRKDIEEERKDGHDTLQRHRTTLLAVARKERHNIRRIYEEVVSGESISERPEIQTMLRAVEAGEADAVLVVDLDRLGRGDMLDQGLLDRAFRYSNTKVITPTEMYDPDSQTWELVFGIKSLVAREELKAITRRLQSGRVSSASEGKSISKKPPYGYARDENLRLVPDIETAWVVRKMFEMMRDGHGRQQVANELDRLGIKPPNPKRDTWSPSSITAIIKNEAYLGKIIWGVTKYTKRNGKYTRKKMPRDKWTIKENAHDPLVSQELFDAANKAHTGRWRPSTKPTNKLSNPLAGILKCGVCGYTMLYQPRKDRPSSFIRCNTPSCRSVQKGSAFHMVENQVIESLRELESLVELSLNKPSPNEESAVPYKKMLIEKKLQEVGELDNQKGKLHDLLERGIYDVDTFVERQQNLVKRIDEIKTEINQIEAEIQREEIRQNSAHVFLPTLATVLSKYPESSPEKKNELLKLVIESATYIRKKDWEAGRFEIRIKAKL</sequence>
<dbReference type="SMART" id="SM00857">
    <property type="entry name" value="Resolvase"/>
    <property type="match status" value="1"/>
</dbReference>
<evidence type="ECO:0000256" key="1">
    <source>
        <dbReference type="SAM" id="Coils"/>
    </source>
</evidence>
<dbReference type="InterPro" id="IPR006119">
    <property type="entry name" value="Resolv_N"/>
</dbReference>
<evidence type="ECO:0000259" key="2">
    <source>
        <dbReference type="PROSITE" id="PS51736"/>
    </source>
</evidence>
<proteinExistence type="predicted"/>
<dbReference type="Gene3D" id="3.90.1750.20">
    <property type="entry name" value="Putative Large Serine Recombinase, Chain B, Domain 2"/>
    <property type="match status" value="1"/>
</dbReference>
<keyword evidence="5" id="KW-1185">Reference proteome</keyword>
<dbReference type="InterPro" id="IPR038109">
    <property type="entry name" value="DNA_bind_recomb_sf"/>
</dbReference>
<evidence type="ECO:0000313" key="5">
    <source>
        <dbReference type="Proteomes" id="UP000265816"/>
    </source>
</evidence>
<comment type="caution">
    <text evidence="4">The sequence shown here is derived from an EMBL/GenBank/DDBJ whole genome shotgun (WGS) entry which is preliminary data.</text>
</comment>
<dbReference type="GO" id="GO:0003677">
    <property type="term" value="F:DNA binding"/>
    <property type="evidence" value="ECO:0007669"/>
    <property type="project" value="InterPro"/>
</dbReference>
<dbReference type="SUPFAM" id="SSF53041">
    <property type="entry name" value="Resolvase-like"/>
    <property type="match status" value="1"/>
</dbReference>
<organism evidence="4 5">
    <name type="scientific">Mesobacillus zeae</name>
    <dbReference type="NCBI Taxonomy" id="1917180"/>
    <lineage>
        <taxon>Bacteria</taxon>
        <taxon>Bacillati</taxon>
        <taxon>Bacillota</taxon>
        <taxon>Bacilli</taxon>
        <taxon>Bacillales</taxon>
        <taxon>Bacillaceae</taxon>
        <taxon>Mesobacillus</taxon>
    </lineage>
</organism>
<dbReference type="PROSITE" id="PS51736">
    <property type="entry name" value="RECOMBINASES_3"/>
    <property type="match status" value="1"/>
</dbReference>
<dbReference type="Gene3D" id="3.40.50.1390">
    <property type="entry name" value="Resolvase, N-terminal catalytic domain"/>
    <property type="match status" value="1"/>
</dbReference>
<dbReference type="GO" id="GO:0000150">
    <property type="term" value="F:DNA strand exchange activity"/>
    <property type="evidence" value="ECO:0007669"/>
    <property type="project" value="InterPro"/>
</dbReference>
<dbReference type="PROSITE" id="PS51737">
    <property type="entry name" value="RECOMBINASE_DNA_BIND"/>
    <property type="match status" value="1"/>
</dbReference>
<gene>
    <name evidence="4" type="ORF">D1970_00485</name>
</gene>
<dbReference type="InterPro" id="IPR036162">
    <property type="entry name" value="Resolvase-like_N_sf"/>
</dbReference>
<feature type="coiled-coil region" evidence="1">
    <location>
        <begin position="424"/>
        <end position="451"/>
    </location>
</feature>
<accession>A0A398BNS5</accession>
<dbReference type="Proteomes" id="UP000265816">
    <property type="component" value="Unassembled WGS sequence"/>
</dbReference>
<name>A0A398BNS5_9BACI</name>
<dbReference type="OrthoDB" id="65783at2"/>
<keyword evidence="1" id="KW-0175">Coiled coil</keyword>
<dbReference type="EMBL" id="QWVT01000001">
    <property type="protein sequence ID" value="RID89013.1"/>
    <property type="molecule type" value="Genomic_DNA"/>
</dbReference>
<reference evidence="4 5" key="1">
    <citation type="submission" date="2018-08" db="EMBL/GenBank/DDBJ databases">
        <title>Bacillus jemisoniae sp. nov., Bacillus chryseoplanitiae sp. nov., Bacillus resnikiae sp. nov., and Bacillus frankliniae sp. nov., isolated from Viking spacecraft and associated surfaces.</title>
        <authorList>
            <person name="Seuylemezian A."/>
            <person name="Vaishampayan P."/>
        </authorList>
    </citation>
    <scope>NUCLEOTIDE SEQUENCE [LARGE SCALE GENOMIC DNA]</scope>
    <source>
        <strain evidence="4 5">JJ-247</strain>
    </source>
</reference>
<dbReference type="Pfam" id="PF00239">
    <property type="entry name" value="Resolvase"/>
    <property type="match status" value="1"/>
</dbReference>
<dbReference type="PANTHER" id="PTHR30461">
    <property type="entry name" value="DNA-INVERTASE FROM LAMBDOID PROPHAGE"/>
    <property type="match status" value="1"/>
</dbReference>
<dbReference type="InterPro" id="IPR011109">
    <property type="entry name" value="DNA_bind_recombinase_dom"/>
</dbReference>